<dbReference type="AlphaFoldDB" id="A0A4P6XSU3"/>
<keyword evidence="3" id="KW-1185">Reference proteome</keyword>
<dbReference type="EMBL" id="CP034461">
    <property type="protein sequence ID" value="QBM90590.1"/>
    <property type="molecule type" value="Genomic_DNA"/>
</dbReference>
<proteinExistence type="predicted"/>
<sequence>MQQKRKFSGKDYVAKSERTAPIKKAKTEDVSNVQSRNTSPSQGHSWLSLNSMGDVELFPCDRQCYMDIHKTNFTTSFYAPPQHIARRVTRKSSYKGVVPYKLEKLNVILFPEWYYLFMKRVSRLTKELEAYCTLSTEIFPLMLEGNAEDVAREVAEVERQFSETFRTNIDLLLLYYHHKIIYTRDFVENKFFLPFKEELDRLPLIARMNQLMEFARNGKIAPLVDFFEAYGVCESQIWSQLTNLCMPSQCSAEHILKVTEAYEKCLKTVIDPNMLAANPHKSAFRFQIGYFRNRLETVGCFPIPLEQTPPSSLPENKAPDKKRAPQAPQKPLVTMYMRKMAFRQWRHENSN</sequence>
<name>A0A4P6XSU3_9ASCO</name>
<reference evidence="3" key="1">
    <citation type="submission" date="2019-03" db="EMBL/GenBank/DDBJ databases">
        <title>Snf2 controls pulcherriminic acid biosynthesis and connects pigmentation and antifungal activity of the yeast Metschnikowia pulcherrima.</title>
        <authorList>
            <person name="Gore-Lloyd D."/>
            <person name="Sumann I."/>
            <person name="Brachmann A.O."/>
            <person name="Schneeberger K."/>
            <person name="Ortiz-Merino R.A."/>
            <person name="Moreno-Beltran M."/>
            <person name="Schlaefli M."/>
            <person name="Kirner P."/>
            <person name="Santos Kron A."/>
            <person name="Wolfe K.H."/>
            <person name="Piel J."/>
            <person name="Ahrens C.H."/>
            <person name="Henk D."/>
            <person name="Freimoser F.M."/>
        </authorList>
    </citation>
    <scope>NUCLEOTIDE SEQUENCE [LARGE SCALE GENOMIC DNA]</scope>
    <source>
        <strain evidence="3">APC 1.2</strain>
    </source>
</reference>
<feature type="compositionally biased region" description="Polar residues" evidence="1">
    <location>
        <begin position="30"/>
        <end position="44"/>
    </location>
</feature>
<evidence type="ECO:0000256" key="1">
    <source>
        <dbReference type="SAM" id="MobiDB-lite"/>
    </source>
</evidence>
<gene>
    <name evidence="2" type="ORF">METSCH_F01740</name>
</gene>
<organism evidence="2 3">
    <name type="scientific">Metschnikowia aff. pulcherrima</name>
    <dbReference type="NCBI Taxonomy" id="2163413"/>
    <lineage>
        <taxon>Eukaryota</taxon>
        <taxon>Fungi</taxon>
        <taxon>Dikarya</taxon>
        <taxon>Ascomycota</taxon>
        <taxon>Saccharomycotina</taxon>
        <taxon>Pichiomycetes</taxon>
        <taxon>Metschnikowiaceae</taxon>
        <taxon>Metschnikowia</taxon>
    </lineage>
</organism>
<feature type="region of interest" description="Disordered" evidence="1">
    <location>
        <begin position="1"/>
        <end position="44"/>
    </location>
</feature>
<accession>A0A4P6XSU3</accession>
<evidence type="ECO:0000313" key="2">
    <source>
        <dbReference type="EMBL" id="QBM90590.1"/>
    </source>
</evidence>
<dbReference type="Proteomes" id="UP000292447">
    <property type="component" value="Chromosome VI"/>
</dbReference>
<protein>
    <submittedName>
        <fullName evidence="2">Uncharacterized protein</fullName>
    </submittedName>
</protein>
<feature type="region of interest" description="Disordered" evidence="1">
    <location>
        <begin position="306"/>
        <end position="332"/>
    </location>
</feature>
<feature type="compositionally biased region" description="Basic and acidic residues" evidence="1">
    <location>
        <begin position="8"/>
        <end position="29"/>
    </location>
</feature>
<evidence type="ECO:0000313" key="3">
    <source>
        <dbReference type="Proteomes" id="UP000292447"/>
    </source>
</evidence>